<evidence type="ECO:0000256" key="1">
    <source>
        <dbReference type="SAM" id="MobiDB-lite"/>
    </source>
</evidence>
<evidence type="ECO:0000313" key="3">
    <source>
        <dbReference type="Proteomes" id="UP000193467"/>
    </source>
</evidence>
<reference evidence="2 3" key="1">
    <citation type="submission" date="2016-07" db="EMBL/GenBank/DDBJ databases">
        <title>Pervasive Adenine N6-methylation of Active Genes in Fungi.</title>
        <authorList>
            <consortium name="DOE Joint Genome Institute"/>
            <person name="Mondo S.J."/>
            <person name="Dannebaum R.O."/>
            <person name="Kuo R.C."/>
            <person name="Labutti K."/>
            <person name="Haridas S."/>
            <person name="Kuo A."/>
            <person name="Salamov A."/>
            <person name="Ahrendt S.R."/>
            <person name="Lipzen A."/>
            <person name="Sullivan W."/>
            <person name="Andreopoulos W.B."/>
            <person name="Clum A."/>
            <person name="Lindquist E."/>
            <person name="Daum C."/>
            <person name="Ramamoorthy G.K."/>
            <person name="Gryganskyi A."/>
            <person name="Culley D."/>
            <person name="Magnuson J.K."/>
            <person name="James T.Y."/>
            <person name="O'Malley M.A."/>
            <person name="Stajich J.E."/>
            <person name="Spatafora J.W."/>
            <person name="Visel A."/>
            <person name="Grigoriev I.V."/>
        </authorList>
    </citation>
    <scope>NUCLEOTIDE SEQUENCE [LARGE SCALE GENOMIC DNA]</scope>
    <source>
        <strain evidence="2 3">62-1032</strain>
    </source>
</reference>
<feature type="region of interest" description="Disordered" evidence="1">
    <location>
        <begin position="313"/>
        <end position="458"/>
    </location>
</feature>
<feature type="compositionally biased region" description="Pro residues" evidence="1">
    <location>
        <begin position="429"/>
        <end position="440"/>
    </location>
</feature>
<feature type="compositionally biased region" description="Polar residues" evidence="1">
    <location>
        <begin position="1"/>
        <end position="38"/>
    </location>
</feature>
<name>A0A1Y2D944_9BASI</name>
<gene>
    <name evidence="2" type="ORF">BCR35DRAFT_309962</name>
</gene>
<dbReference type="OrthoDB" id="2568455at2759"/>
<dbReference type="InParanoid" id="A0A1Y2D944"/>
<keyword evidence="3" id="KW-1185">Reference proteome</keyword>
<comment type="caution">
    <text evidence="2">The sequence shown here is derived from an EMBL/GenBank/DDBJ whole genome shotgun (WGS) entry which is preliminary data.</text>
</comment>
<organism evidence="2 3">
    <name type="scientific">Leucosporidium creatinivorum</name>
    <dbReference type="NCBI Taxonomy" id="106004"/>
    <lineage>
        <taxon>Eukaryota</taxon>
        <taxon>Fungi</taxon>
        <taxon>Dikarya</taxon>
        <taxon>Basidiomycota</taxon>
        <taxon>Pucciniomycotina</taxon>
        <taxon>Microbotryomycetes</taxon>
        <taxon>Leucosporidiales</taxon>
        <taxon>Leucosporidium</taxon>
    </lineage>
</organism>
<evidence type="ECO:0000313" key="2">
    <source>
        <dbReference type="EMBL" id="ORY55727.1"/>
    </source>
</evidence>
<protein>
    <submittedName>
        <fullName evidence="2">Uncharacterized protein</fullName>
    </submittedName>
</protein>
<dbReference type="Proteomes" id="UP000193467">
    <property type="component" value="Unassembled WGS sequence"/>
</dbReference>
<dbReference type="AlphaFoldDB" id="A0A1Y2D944"/>
<dbReference type="EMBL" id="MCGR01000089">
    <property type="protein sequence ID" value="ORY55727.1"/>
    <property type="molecule type" value="Genomic_DNA"/>
</dbReference>
<feature type="compositionally biased region" description="Low complexity" evidence="1">
    <location>
        <begin position="39"/>
        <end position="50"/>
    </location>
</feature>
<feature type="compositionally biased region" description="Acidic residues" evidence="1">
    <location>
        <begin position="321"/>
        <end position="331"/>
    </location>
</feature>
<proteinExistence type="predicted"/>
<accession>A0A1Y2D944</accession>
<sequence>MDDSLATDQGNPLSRENAHSYTSTTSTLRPTAKQQSNALSSRRLSSTSVTQNGSAHGRAPIRPTPIPPRSNLVHSPTRTAPSRPYSPPSQPTARYPSPPMRAQSVMTGAGRASPGAPHTQQARAEMQGPKPEELAQFAELCKELYYNKDAGAAQSVDAILNRLPAHSRTQYARTMAGVRSQFHRDEEIRRRQEVEASLAANEPGRKIMDVLRVSEGGTIAMRSSTARQERAKLLEAFIQNHCVKAMPGTHPFFRSLYALLYLQALKAEKGGAGKRRVEWEIDMAVFSEASGGSWMTDSIELLKGVLGCSEQIKESPPDSYFTEDDEDEVDAESPPLPLTAFNAEATQTIIGGDTQPKPKRTPPKVPPHRSIGTNSLRERSTSDPFLDPGDRRTPVANGPLSDPPSPVLPSSSAATPFLDSSSSPHLPAASPPLPQRPSPIPRHSSHTPAPPPPQFRIFTLPSYLTDPELRSLARLFPDFITSRAKPNTTSVKADEEAAVGASARLGSGPSPMQVEEGTGGKLGHGEIRIGVSSRDEDFRGTLWERFISWLRGLFGG</sequence>
<feature type="region of interest" description="Disordered" evidence="1">
    <location>
        <begin position="1"/>
        <end position="131"/>
    </location>
</feature>